<sequence length="867" mass="101180">MNISIFNGDFSTDEDFNQLYNEIDILPKKDKIIILKNNRSINVFTMLTEGIFKISDLIIGEYYKNISIICNDYETFIRYLFFLMRREKYLKKKDNTLIKLIPPLSEILIHDVLKLIKSWNDINLCNFSIYTKPQNKITYVSTELDTDEVSLSLEEIGMKSSEEIFKTIFTQKYIAVNFHCGNIDIFSDIISLYSSFFAKKNLIVFVSCHSEDVKTKILNLLKNARVNVISNIGADIGGFLTNIKSIIESLEYKMIEKIYFIHTKTKQEWRNQMIAPILKNDLSEILDNNNPTIIGSNKYRYKNNKMINRHYIKDIISRNNLNINIEDYSDTYIYDINDMILNNGKFFDRNSLITNPEFYKRYEDDLNFMDNEMAKKHWINSGINEFHRIKNPCYVSKYGKTSYFIAGTIFAGNRSFLEIFEKINLEYEFSILECGYNVNNVPRKVHSWEYLFGLICESMGGNVIGIDEDGSTNSIDSSLIFSPDIYKKCNIDLQKLNETQLINHYNEYKDKENRIFCEKKLQRRQCIVNKNIGDSKVAFFLIISRNNISGGYRTLLRYINHLTKNGISVDLYFGESSFDQNTCFGYSVVNDTIENIVSLVDSYGEINVKDYNFFLGLNCQKWYSVVVANAWQISNAVYDNRIMSDKIAYIIQDEEYLFYPNNKDLQNQVKSTYKKDFSYFCVTSYLSKKFLNMGFNVNGSFLGVDTETYYDKKSNRKNEIVIAYYKNKPGRCPELIREIVSILSKKYVCNVFPDDINKDNVINHGKLEISELNDLYNNCKVGIVFSNTNPSRLGFEMIASGLKLIEYDCEFTSYDLKDCIKIKDSKNILEIVESEIIDFNKDQKTEIKSINEELSNLLTFFEKMLSL</sequence>
<proteinExistence type="predicted"/>
<dbReference type="SUPFAM" id="SSF53756">
    <property type="entry name" value="UDP-Glycosyltransferase/glycogen phosphorylase"/>
    <property type="match status" value="1"/>
</dbReference>
<dbReference type="Gene3D" id="3.40.50.11090">
    <property type="match status" value="1"/>
</dbReference>
<evidence type="ECO:0000313" key="1">
    <source>
        <dbReference type="EMBL" id="QHS89842.1"/>
    </source>
</evidence>
<organism evidence="1">
    <name type="scientific">viral metagenome</name>
    <dbReference type="NCBI Taxonomy" id="1070528"/>
    <lineage>
        <taxon>unclassified sequences</taxon>
        <taxon>metagenomes</taxon>
        <taxon>organismal metagenomes</taxon>
    </lineage>
</organism>
<dbReference type="AlphaFoldDB" id="A0A6C0BCW1"/>
<accession>A0A6C0BCW1</accession>
<name>A0A6C0BCW1_9ZZZZ</name>
<protein>
    <submittedName>
        <fullName evidence="1">Uncharacterized protein</fullName>
    </submittedName>
</protein>
<reference evidence="1" key="1">
    <citation type="journal article" date="2020" name="Nature">
        <title>Giant virus diversity and host interactions through global metagenomics.</title>
        <authorList>
            <person name="Schulz F."/>
            <person name="Roux S."/>
            <person name="Paez-Espino D."/>
            <person name="Jungbluth S."/>
            <person name="Walsh D.A."/>
            <person name="Denef V.J."/>
            <person name="McMahon K.D."/>
            <person name="Konstantinidis K.T."/>
            <person name="Eloe-Fadrosh E.A."/>
            <person name="Kyrpides N.C."/>
            <person name="Woyke T."/>
        </authorList>
    </citation>
    <scope>NUCLEOTIDE SEQUENCE</scope>
    <source>
        <strain evidence="1">GVMAG-M-3300010160-4</strain>
    </source>
</reference>
<dbReference type="EMBL" id="MN739120">
    <property type="protein sequence ID" value="QHS89842.1"/>
    <property type="molecule type" value="Genomic_DNA"/>
</dbReference>